<name>A0AAN9AM07_9CAEN</name>
<comment type="caution">
    <text evidence="2">The sequence shown here is derived from an EMBL/GenBank/DDBJ whole genome shotgun (WGS) entry which is preliminary data.</text>
</comment>
<dbReference type="PANTHER" id="PTHR46928">
    <property type="entry name" value="MESENCHYME-SPECIFIC CELL SURFACE GLYCOPROTEIN"/>
    <property type="match status" value="1"/>
</dbReference>
<dbReference type="PANTHER" id="PTHR46928:SF1">
    <property type="entry name" value="MESENCHYME-SPECIFIC CELL SURFACE GLYCOPROTEIN"/>
    <property type="match status" value="1"/>
</dbReference>
<dbReference type="InterPro" id="IPR052956">
    <property type="entry name" value="Mesenchyme-surface_protein"/>
</dbReference>
<evidence type="ECO:0000313" key="3">
    <source>
        <dbReference type="Proteomes" id="UP001374579"/>
    </source>
</evidence>
<reference evidence="2 3" key="1">
    <citation type="submission" date="2024-02" db="EMBL/GenBank/DDBJ databases">
        <title>Chromosome-scale genome assembly of the rough periwinkle Littorina saxatilis.</title>
        <authorList>
            <person name="De Jode A."/>
            <person name="Faria R."/>
            <person name="Formenti G."/>
            <person name="Sims Y."/>
            <person name="Smith T.P."/>
            <person name="Tracey A."/>
            <person name="Wood J.M.D."/>
            <person name="Zagrodzka Z.B."/>
            <person name="Johannesson K."/>
            <person name="Butlin R.K."/>
            <person name="Leder E.H."/>
        </authorList>
    </citation>
    <scope>NUCLEOTIDE SEQUENCE [LARGE SCALE GENOMIC DNA]</scope>
    <source>
        <strain evidence="2">Snail1</strain>
        <tissue evidence="2">Muscle</tissue>
    </source>
</reference>
<dbReference type="AlphaFoldDB" id="A0AAN9AM07"/>
<accession>A0AAN9AM07</accession>
<dbReference type="Proteomes" id="UP001374579">
    <property type="component" value="Unassembled WGS sequence"/>
</dbReference>
<organism evidence="2 3">
    <name type="scientific">Littorina saxatilis</name>
    <dbReference type="NCBI Taxonomy" id="31220"/>
    <lineage>
        <taxon>Eukaryota</taxon>
        <taxon>Metazoa</taxon>
        <taxon>Spiralia</taxon>
        <taxon>Lophotrochozoa</taxon>
        <taxon>Mollusca</taxon>
        <taxon>Gastropoda</taxon>
        <taxon>Caenogastropoda</taxon>
        <taxon>Littorinimorpha</taxon>
        <taxon>Littorinoidea</taxon>
        <taxon>Littorinidae</taxon>
        <taxon>Littorina</taxon>
    </lineage>
</organism>
<evidence type="ECO:0000313" key="2">
    <source>
        <dbReference type="EMBL" id="KAK7089385.1"/>
    </source>
</evidence>
<proteinExistence type="predicted"/>
<gene>
    <name evidence="2" type="ORF">V1264_024897</name>
</gene>
<evidence type="ECO:0000259" key="1">
    <source>
        <dbReference type="Pfam" id="PF22494"/>
    </source>
</evidence>
<dbReference type="EMBL" id="JBAMIC010001945">
    <property type="protein sequence ID" value="KAK7089385.1"/>
    <property type="molecule type" value="Genomic_DNA"/>
</dbReference>
<dbReference type="InterPro" id="IPR055188">
    <property type="entry name" value="Choice_anch_I"/>
</dbReference>
<feature type="domain" description="Choice-of-anchor I" evidence="1">
    <location>
        <begin position="225"/>
        <end position="513"/>
    </location>
</feature>
<protein>
    <recommendedName>
        <fullName evidence="1">Choice-of-anchor I domain-containing protein</fullName>
    </recommendedName>
</protein>
<dbReference type="Pfam" id="PF22494">
    <property type="entry name" value="choice_anch_I"/>
    <property type="match status" value="1"/>
</dbReference>
<dbReference type="SUPFAM" id="SSF63825">
    <property type="entry name" value="YWTD domain"/>
    <property type="match status" value="1"/>
</dbReference>
<sequence length="575" mass="62168">MLLLFLSLLVGCEAITLSPASFIKLNDSETDDIAGNPHFANGAATAAAFDVRSRYLYVIGTVGDVLNVIDLTDPAFPRPIRKISFDDLTEGFPDSIAICNFGSRSYLAVSFEKVGTSTKAFVKIFKPLETPLDDLLIIYDRIVLDGYDPTSMAWSNDCGILVVVQQGRTHKISNAFDDPRPYIDMIVPGLSSVSRTPVSIDGNALAAAGVRHVLRRCEDDATKTSTAIDDLEPRRVTVDDNNVAYISFPKNNAVARLNLTLTGGQSYTLEYMNVGFKDWKPMTIDGADDGLINPQNYPIQTFYQPADLASFTHNGETYLVTADTGEYMSLTGAEEDCQFDESSLGKDWIMNEQFAAGVSAADQAALTAAMSDDSQLGRMRFSKVRNPTDGYDPTTQGFAQVTGYGGRGISILRPATQTRVYDSGDVFESVFSQPDFPEEYRAVFNADVAAASSSPSSRKDMASTTTGSTPRAVTTGMIGDTQVIVVANGNVGGIYAYIVDKSGPDPIPIFQGYSRRGNAGLSWLDSYAMDGDAVGEPETKDIQWIDLNSNSEAMIAVMSNRAGAVSFYRISLAEP</sequence>
<keyword evidence="3" id="KW-1185">Reference proteome</keyword>